<name>A0ABV7VB24_9PROT</name>
<dbReference type="InterPro" id="IPR020583">
    <property type="entry name" value="Inositol_monoP_metal-BS"/>
</dbReference>
<protein>
    <recommendedName>
        <fullName evidence="4 11">Histidinol-phosphatase</fullName>
        <ecNumber evidence="4 11">3.1.3.15</ecNumber>
    </recommendedName>
</protein>
<evidence type="ECO:0000256" key="9">
    <source>
        <dbReference type="ARBA" id="ARBA00023102"/>
    </source>
</evidence>
<gene>
    <name evidence="12" type="primary">hisN</name>
    <name evidence="12" type="ORF">ACFOOQ_03510</name>
</gene>
<dbReference type="Gene3D" id="3.40.190.80">
    <property type="match status" value="1"/>
</dbReference>
<evidence type="ECO:0000256" key="10">
    <source>
        <dbReference type="ARBA" id="ARBA00049158"/>
    </source>
</evidence>
<dbReference type="Pfam" id="PF00459">
    <property type="entry name" value="Inositol_P"/>
    <property type="match status" value="1"/>
</dbReference>
<dbReference type="InterPro" id="IPR000760">
    <property type="entry name" value="Inositol_monophosphatase-like"/>
</dbReference>
<keyword evidence="8" id="KW-0460">Magnesium</keyword>
<evidence type="ECO:0000256" key="5">
    <source>
        <dbReference type="ARBA" id="ARBA00022605"/>
    </source>
</evidence>
<keyword evidence="13" id="KW-1185">Reference proteome</keyword>
<dbReference type="PANTHER" id="PTHR43200:SF6">
    <property type="entry name" value="3'(2'),5'-BISPHOSPHATE NUCLEOTIDASE"/>
    <property type="match status" value="1"/>
</dbReference>
<dbReference type="Gene3D" id="3.30.540.10">
    <property type="entry name" value="Fructose-1,6-Bisphosphatase, subunit A, domain 1"/>
    <property type="match status" value="1"/>
</dbReference>
<evidence type="ECO:0000256" key="7">
    <source>
        <dbReference type="ARBA" id="ARBA00022801"/>
    </source>
</evidence>
<dbReference type="Proteomes" id="UP001595711">
    <property type="component" value="Unassembled WGS sequence"/>
</dbReference>
<dbReference type="SUPFAM" id="SSF56655">
    <property type="entry name" value="Carbohydrate phosphatase"/>
    <property type="match status" value="1"/>
</dbReference>
<dbReference type="PANTHER" id="PTHR43200">
    <property type="entry name" value="PHOSPHATASE"/>
    <property type="match status" value="1"/>
</dbReference>
<keyword evidence="9" id="KW-0368">Histidine biosynthesis</keyword>
<evidence type="ECO:0000256" key="11">
    <source>
        <dbReference type="NCBIfam" id="TIGR02067"/>
    </source>
</evidence>
<dbReference type="InterPro" id="IPR011809">
    <property type="entry name" value="His_9_proposed"/>
</dbReference>
<comment type="pathway">
    <text evidence="2">Amino-acid biosynthesis; L-histidine biosynthesis; L-histidine from 5-phospho-alpha-D-ribose 1-diphosphate: step 8/9.</text>
</comment>
<keyword evidence="6" id="KW-0479">Metal-binding</keyword>
<organism evidence="12 13">
    <name type="scientific">Ferrovibrio xuzhouensis</name>
    <dbReference type="NCBI Taxonomy" id="1576914"/>
    <lineage>
        <taxon>Bacteria</taxon>
        <taxon>Pseudomonadati</taxon>
        <taxon>Pseudomonadota</taxon>
        <taxon>Alphaproteobacteria</taxon>
        <taxon>Rhodospirillales</taxon>
        <taxon>Rhodospirillaceae</taxon>
        <taxon>Ferrovibrio</taxon>
    </lineage>
</organism>
<accession>A0ABV7VB24</accession>
<dbReference type="EC" id="3.1.3.15" evidence="4 11"/>
<keyword evidence="7 12" id="KW-0378">Hydrolase</keyword>
<evidence type="ECO:0000256" key="2">
    <source>
        <dbReference type="ARBA" id="ARBA00004970"/>
    </source>
</evidence>
<evidence type="ECO:0000313" key="13">
    <source>
        <dbReference type="Proteomes" id="UP001595711"/>
    </source>
</evidence>
<comment type="caution">
    <text evidence="12">The sequence shown here is derived from an EMBL/GenBank/DDBJ whole genome shotgun (WGS) entry which is preliminary data.</text>
</comment>
<comment type="similarity">
    <text evidence="3">Belongs to the inositol monophosphatase superfamily.</text>
</comment>
<dbReference type="PROSITE" id="PS00629">
    <property type="entry name" value="IMP_1"/>
    <property type="match status" value="1"/>
</dbReference>
<proteinExistence type="inferred from homology"/>
<dbReference type="PRINTS" id="PR00377">
    <property type="entry name" value="IMPHPHTASES"/>
</dbReference>
<evidence type="ECO:0000256" key="8">
    <source>
        <dbReference type="ARBA" id="ARBA00022842"/>
    </source>
</evidence>
<evidence type="ECO:0000256" key="6">
    <source>
        <dbReference type="ARBA" id="ARBA00022723"/>
    </source>
</evidence>
<keyword evidence="5" id="KW-0028">Amino-acid biosynthesis</keyword>
<dbReference type="InterPro" id="IPR051090">
    <property type="entry name" value="Inositol_monoP_superfamily"/>
</dbReference>
<comment type="catalytic activity">
    <reaction evidence="10">
        <text>L-histidinol phosphate + H2O = L-histidinol + phosphate</text>
        <dbReference type="Rhea" id="RHEA:14465"/>
        <dbReference type="ChEBI" id="CHEBI:15377"/>
        <dbReference type="ChEBI" id="CHEBI:43474"/>
        <dbReference type="ChEBI" id="CHEBI:57699"/>
        <dbReference type="ChEBI" id="CHEBI:57980"/>
        <dbReference type="EC" id="3.1.3.15"/>
    </reaction>
</comment>
<evidence type="ECO:0000256" key="1">
    <source>
        <dbReference type="ARBA" id="ARBA00001946"/>
    </source>
</evidence>
<dbReference type="RefSeq" id="WP_379721858.1">
    <property type="nucleotide sequence ID" value="NZ_JBHRYJ010000001.1"/>
</dbReference>
<sequence>MRDIPAFLHDLPAGFLDDAVAFAGHLADLAGEAIRPYFRQPLDVESKADASPVTAADRAAEAVMRKAIEAQYPEHGIFGEEYGHLRPEAPWQWILDPIDGTKSFVTGLPIFGTLVALTHEHQPVIGVIDQPVTRDRWLGAPGRPTTCNGQPARTSKVETLAGAAVLTTYVDAFSETEAAAFTRLRQSCRINRMSGDCIAYAMVASGFAELALDGHMQPYDYAALVPVVAGAGGLISDWEGRPLTTAGRSRVIAAANPALHRAALDILAGA</sequence>
<evidence type="ECO:0000256" key="3">
    <source>
        <dbReference type="ARBA" id="ARBA00009759"/>
    </source>
</evidence>
<dbReference type="EMBL" id="JBHRYJ010000001">
    <property type="protein sequence ID" value="MFC3674595.1"/>
    <property type="molecule type" value="Genomic_DNA"/>
</dbReference>
<evidence type="ECO:0000313" key="12">
    <source>
        <dbReference type="EMBL" id="MFC3674595.1"/>
    </source>
</evidence>
<dbReference type="CDD" id="cd01641">
    <property type="entry name" value="Bacterial_IMPase_like_1"/>
    <property type="match status" value="1"/>
</dbReference>
<dbReference type="NCBIfam" id="TIGR02067">
    <property type="entry name" value="his_9_HisN"/>
    <property type="match status" value="1"/>
</dbReference>
<reference evidence="13" key="1">
    <citation type="journal article" date="2019" name="Int. J. Syst. Evol. Microbiol.">
        <title>The Global Catalogue of Microorganisms (GCM) 10K type strain sequencing project: providing services to taxonomists for standard genome sequencing and annotation.</title>
        <authorList>
            <consortium name="The Broad Institute Genomics Platform"/>
            <consortium name="The Broad Institute Genome Sequencing Center for Infectious Disease"/>
            <person name="Wu L."/>
            <person name="Ma J."/>
        </authorList>
    </citation>
    <scope>NUCLEOTIDE SEQUENCE [LARGE SCALE GENOMIC DNA]</scope>
    <source>
        <strain evidence="13">KCTC 42182</strain>
    </source>
</reference>
<evidence type="ECO:0000256" key="4">
    <source>
        <dbReference type="ARBA" id="ARBA00013085"/>
    </source>
</evidence>
<comment type="cofactor">
    <cofactor evidence="1">
        <name>Mg(2+)</name>
        <dbReference type="ChEBI" id="CHEBI:18420"/>
    </cofactor>
</comment>
<dbReference type="GO" id="GO:0004401">
    <property type="term" value="F:histidinol-phosphatase activity"/>
    <property type="evidence" value="ECO:0007669"/>
    <property type="project" value="UniProtKB-EC"/>
</dbReference>